<dbReference type="GO" id="GO:0016740">
    <property type="term" value="F:transferase activity"/>
    <property type="evidence" value="ECO:0007669"/>
    <property type="project" value="UniProtKB-KW"/>
</dbReference>
<reference evidence="9 10" key="1">
    <citation type="submission" date="2021-03" db="EMBL/GenBank/DDBJ databases">
        <title>Genomic Encyclopedia of Type Strains, Phase IV (KMG-IV): sequencing the most valuable type-strain genomes for metagenomic binning, comparative biology and taxonomic classification.</title>
        <authorList>
            <person name="Goeker M."/>
        </authorList>
    </citation>
    <scope>NUCLEOTIDE SEQUENCE [LARGE SCALE GENOMIC DNA]</scope>
    <source>
        <strain evidence="9 10">DSM 101953</strain>
    </source>
</reference>
<keyword evidence="10" id="KW-1185">Reference proteome</keyword>
<dbReference type="Pfam" id="PF01648">
    <property type="entry name" value="ACPS"/>
    <property type="match status" value="1"/>
</dbReference>
<evidence type="ECO:0000259" key="8">
    <source>
        <dbReference type="Pfam" id="PF22624"/>
    </source>
</evidence>
<evidence type="ECO:0000313" key="10">
    <source>
        <dbReference type="Proteomes" id="UP000773462"/>
    </source>
</evidence>
<evidence type="ECO:0000259" key="7">
    <source>
        <dbReference type="Pfam" id="PF01648"/>
    </source>
</evidence>
<feature type="domain" description="4'-phosphopantetheinyl transferase N-terminal" evidence="8">
    <location>
        <begin position="15"/>
        <end position="98"/>
    </location>
</feature>
<comment type="caution">
    <text evidence="9">The sequence shown here is derived from an EMBL/GenBank/DDBJ whole genome shotgun (WGS) entry which is preliminary data.</text>
</comment>
<dbReference type="InterPro" id="IPR055066">
    <property type="entry name" value="AASDHPPT_N"/>
</dbReference>
<gene>
    <name evidence="9" type="ORF">J2Z70_005325</name>
</gene>
<dbReference type="PANTHER" id="PTHR12215">
    <property type="entry name" value="PHOSPHOPANTETHEINE TRANSFERASE"/>
    <property type="match status" value="1"/>
</dbReference>
<dbReference type="InterPro" id="IPR050559">
    <property type="entry name" value="P-Pant_transferase_sf"/>
</dbReference>
<proteinExistence type="inferred from homology"/>
<evidence type="ECO:0000256" key="6">
    <source>
        <dbReference type="ARBA" id="ARBA00023194"/>
    </source>
</evidence>
<dbReference type="EMBL" id="JAGGLV010000023">
    <property type="protein sequence ID" value="MBP2115140.1"/>
    <property type="molecule type" value="Genomic_DNA"/>
</dbReference>
<dbReference type="SUPFAM" id="SSF56214">
    <property type="entry name" value="4'-phosphopantetheinyl transferase"/>
    <property type="match status" value="2"/>
</dbReference>
<evidence type="ECO:0000256" key="3">
    <source>
        <dbReference type="ARBA" id="ARBA00022679"/>
    </source>
</evidence>
<dbReference type="InterPro" id="IPR037143">
    <property type="entry name" value="4-PPantetheinyl_Trfase_dom_sf"/>
</dbReference>
<evidence type="ECO:0000256" key="4">
    <source>
        <dbReference type="ARBA" id="ARBA00022723"/>
    </source>
</evidence>
<keyword evidence="6" id="KW-0045">Antibiotic biosynthesis</keyword>
<evidence type="ECO:0000256" key="1">
    <source>
        <dbReference type="ARBA" id="ARBA00001946"/>
    </source>
</evidence>
<organism evidence="9 10">
    <name type="scientific">Paenibacillus silagei</name>
    <dbReference type="NCBI Taxonomy" id="1670801"/>
    <lineage>
        <taxon>Bacteria</taxon>
        <taxon>Bacillati</taxon>
        <taxon>Bacillota</taxon>
        <taxon>Bacilli</taxon>
        <taxon>Bacillales</taxon>
        <taxon>Paenibacillaceae</taxon>
        <taxon>Paenibacillus</taxon>
    </lineage>
</organism>
<dbReference type="NCBIfam" id="TIGR00556">
    <property type="entry name" value="pantethn_trn"/>
    <property type="match status" value="1"/>
</dbReference>
<name>A0ABS4NYJ4_9BACL</name>
<dbReference type="Gene3D" id="3.90.470.20">
    <property type="entry name" value="4'-phosphopantetheinyl transferase domain"/>
    <property type="match status" value="2"/>
</dbReference>
<keyword evidence="4" id="KW-0479">Metal-binding</keyword>
<feature type="domain" description="4'-phosphopantetheinyl transferase" evidence="7">
    <location>
        <begin position="105"/>
        <end position="204"/>
    </location>
</feature>
<keyword evidence="3 9" id="KW-0808">Transferase</keyword>
<comment type="similarity">
    <text evidence="2">Belongs to the P-Pant transferase superfamily. Gsp/Sfp/HetI/AcpT family.</text>
</comment>
<evidence type="ECO:0000256" key="2">
    <source>
        <dbReference type="ARBA" id="ARBA00010990"/>
    </source>
</evidence>
<comment type="cofactor">
    <cofactor evidence="1">
        <name>Mg(2+)</name>
        <dbReference type="ChEBI" id="CHEBI:18420"/>
    </cofactor>
</comment>
<dbReference type="EC" id="2.7.8.-" evidence="9"/>
<evidence type="ECO:0000313" key="9">
    <source>
        <dbReference type="EMBL" id="MBP2115140.1"/>
    </source>
</evidence>
<dbReference type="Pfam" id="PF22624">
    <property type="entry name" value="AASDHPPT_N"/>
    <property type="match status" value="1"/>
</dbReference>
<dbReference type="InterPro" id="IPR008278">
    <property type="entry name" value="4-PPantetheinyl_Trfase_dom"/>
</dbReference>
<sequence length="229" mass="26896">MAELYYMNIEDPISAEDYQTLLGTCASDKREAIHKFRFEADRKRTLYGEVLARFMIAKKTGVTMKDIEFDKNSYGKPYVKDQNEIFYNISHSGKYVVCGLDTEDIGIDIEEIRDIDLDIAKRFFHVKEYEDIISREIREQAHSLYDFWTLKESYIKFLGVGLSKPLNSFYFMINGESVQLCSQEDHTVYFHRYLLQDNYRLAVCVSTPDHIHMEKISLHDLVAYIKSES</sequence>
<protein>
    <submittedName>
        <fullName evidence="9">4'-phosphopantetheinyl transferase</fullName>
        <ecNumber evidence="9">2.7.8.-</ecNumber>
    </submittedName>
</protein>
<keyword evidence="5" id="KW-0460">Magnesium</keyword>
<dbReference type="PANTHER" id="PTHR12215:SF10">
    <property type="entry name" value="L-AMINOADIPATE-SEMIALDEHYDE DEHYDROGENASE-PHOSPHOPANTETHEINYL TRANSFERASE"/>
    <property type="match status" value="1"/>
</dbReference>
<accession>A0ABS4NYJ4</accession>
<evidence type="ECO:0000256" key="5">
    <source>
        <dbReference type="ARBA" id="ARBA00022842"/>
    </source>
</evidence>
<dbReference type="InterPro" id="IPR004568">
    <property type="entry name" value="Ppantetheine-prot_Trfase_dom"/>
</dbReference>
<dbReference type="Proteomes" id="UP000773462">
    <property type="component" value="Unassembled WGS sequence"/>
</dbReference>